<reference evidence="2" key="1">
    <citation type="submission" date="2017-02" db="EMBL/GenBank/DDBJ databases">
        <title>Delving into the versatile metabolic prowess of the omnipresent phylum Bacteroidetes.</title>
        <authorList>
            <person name="Nobu M.K."/>
            <person name="Mei R."/>
            <person name="Narihiro T."/>
            <person name="Kuroda K."/>
            <person name="Liu W.-T."/>
        </authorList>
    </citation>
    <scope>NUCLEOTIDE SEQUENCE</scope>
    <source>
        <strain evidence="2">ADurb.Bin280</strain>
    </source>
</reference>
<organism evidence="2">
    <name type="scientific">candidate division WS2 bacterium ADurb.Bin280</name>
    <dbReference type="NCBI Taxonomy" id="1852829"/>
    <lineage>
        <taxon>Bacteria</taxon>
        <taxon>candidate division WS2</taxon>
    </lineage>
</organism>
<dbReference type="Gene3D" id="3.30.2350.10">
    <property type="entry name" value="Pseudouridine synthase"/>
    <property type="match status" value="1"/>
</dbReference>
<dbReference type="AlphaFoldDB" id="A0A1V5SFI1"/>
<sequence>MEIKKLYEEDDLLVISKPIGIAAHKGADKVSFTVSDWLVDEYEQIKKLNWQTKNRIGIVHRLDKDTSGVMILAKKPDMIKILQDQFRQREVEKHYLTLVYGKMPFEKGSISAQIYTNPKNRKGQKVELIDFGIYNFKRRFSATEYQEIKVYKYKKELLSLLEINLKTGRKHQIRAHMKFENRPVIGDQMYFNKPSKRLSKELQIQRQFLHSCYIKFKNRKGEEMVVRDELRDDLQEVLQKLEEV</sequence>
<comment type="caution">
    <text evidence="2">The sequence shown here is derived from an EMBL/GenBank/DDBJ whole genome shotgun (WGS) entry which is preliminary data.</text>
</comment>
<evidence type="ECO:0000313" key="2">
    <source>
        <dbReference type="EMBL" id="OQA53215.1"/>
    </source>
</evidence>
<dbReference type="GO" id="GO:0000455">
    <property type="term" value="P:enzyme-directed rRNA pseudouridine synthesis"/>
    <property type="evidence" value="ECO:0007669"/>
    <property type="project" value="TreeGrafter"/>
</dbReference>
<feature type="domain" description="Pseudouridine synthase RsuA/RluA-like" evidence="1">
    <location>
        <begin position="11"/>
        <end position="177"/>
    </location>
</feature>
<dbReference type="CDD" id="cd02869">
    <property type="entry name" value="PseudoU_synth_RluA_like"/>
    <property type="match status" value="1"/>
</dbReference>
<dbReference type="PROSITE" id="PS01129">
    <property type="entry name" value="PSI_RLU"/>
    <property type="match status" value="1"/>
</dbReference>
<dbReference type="GO" id="GO:0160141">
    <property type="term" value="F:23S rRNA pseudouridine(955/2504/2580) synthase activity"/>
    <property type="evidence" value="ECO:0007669"/>
    <property type="project" value="UniProtKB-EC"/>
</dbReference>
<name>A0A1V5SFI1_9BACT</name>
<dbReference type="PANTHER" id="PTHR21600:SF92">
    <property type="entry name" value="RIBOSOMAL LARGE SUBUNIT PSEUDOURIDINE SYNTHASE C"/>
    <property type="match status" value="1"/>
</dbReference>
<dbReference type="InterPro" id="IPR006224">
    <property type="entry name" value="PsdUridine_synth_RluA-like_CS"/>
</dbReference>
<gene>
    <name evidence="2" type="primary">rluD</name>
    <name evidence="2" type="ORF">BWY43_00142</name>
</gene>
<dbReference type="Pfam" id="PF00849">
    <property type="entry name" value="PseudoU_synth_2"/>
    <property type="match status" value="1"/>
</dbReference>
<dbReference type="PANTHER" id="PTHR21600">
    <property type="entry name" value="MITOCHONDRIAL RNA PSEUDOURIDINE SYNTHASE"/>
    <property type="match status" value="1"/>
</dbReference>
<dbReference type="SUPFAM" id="SSF55120">
    <property type="entry name" value="Pseudouridine synthase"/>
    <property type="match status" value="1"/>
</dbReference>
<proteinExistence type="predicted"/>
<dbReference type="InterPro" id="IPR050188">
    <property type="entry name" value="RluA_PseudoU_synthase"/>
</dbReference>
<dbReference type="InterPro" id="IPR006145">
    <property type="entry name" value="PsdUridine_synth_RsuA/RluA"/>
</dbReference>
<protein>
    <submittedName>
        <fullName evidence="2">Ribosomal large subunit pseudouridine synthase D</fullName>
        <ecNumber evidence="2">5.4.99.23</ecNumber>
    </submittedName>
</protein>
<dbReference type="EC" id="5.4.99.23" evidence="2"/>
<keyword evidence="2" id="KW-0413">Isomerase</keyword>
<dbReference type="EMBL" id="MWBO01000008">
    <property type="protein sequence ID" value="OQA53215.1"/>
    <property type="molecule type" value="Genomic_DNA"/>
</dbReference>
<accession>A0A1V5SFI1</accession>
<evidence type="ECO:0000259" key="1">
    <source>
        <dbReference type="Pfam" id="PF00849"/>
    </source>
</evidence>
<dbReference type="GO" id="GO:0003723">
    <property type="term" value="F:RNA binding"/>
    <property type="evidence" value="ECO:0007669"/>
    <property type="project" value="InterPro"/>
</dbReference>
<dbReference type="InterPro" id="IPR020103">
    <property type="entry name" value="PsdUridine_synth_cat_dom_sf"/>
</dbReference>
<dbReference type="Proteomes" id="UP000485367">
    <property type="component" value="Unassembled WGS sequence"/>
</dbReference>